<keyword evidence="5" id="KW-1185">Reference proteome</keyword>
<dbReference type="PANTHER" id="PTHR33446:SF2">
    <property type="entry name" value="PROTEIN TONB"/>
    <property type="match status" value="1"/>
</dbReference>
<protein>
    <submittedName>
        <fullName evidence="4">M56 family metallopeptidase</fullName>
    </submittedName>
</protein>
<reference evidence="4 5" key="1">
    <citation type="submission" date="2022-09" db="EMBL/GenBank/DDBJ databases">
        <title>Chryseobacterium oleae sp.nov., isolated from the inter-root soil of Pyrola calliantha H. Andr. in Tibet.</title>
        <authorList>
            <person name="Li Z."/>
        </authorList>
    </citation>
    <scope>NUCLEOTIDE SEQUENCE [LARGE SCALE GENOMIC DNA]</scope>
    <source>
        <strain evidence="5">pc1-10</strain>
    </source>
</reference>
<feature type="transmembrane region" description="Helical" evidence="1">
    <location>
        <begin position="236"/>
        <end position="256"/>
    </location>
</feature>
<keyword evidence="1" id="KW-0812">Transmembrane</keyword>
<dbReference type="Pfam" id="PF03544">
    <property type="entry name" value="TonB_C"/>
    <property type="match status" value="1"/>
</dbReference>
<dbReference type="InterPro" id="IPR037682">
    <property type="entry name" value="TonB_C"/>
</dbReference>
<sequence length="370" mass="42834">MEIQHYFFWSSVSLAIFYLFYLVFLRRETFFVLNRIYLLTALCLSVVIPLLDFPSYVVLPEIGLMVEVRNNVMAIGVEKETDWLLIVYWMGVLFSGYLLMVKLCRVKEQIKVPEKDSAFSFWKTKVIGKDLVDFVVIDAHEEVHVRQFHTLDILLVELFGVFFWFNPFVYCYRYSLKSIHEYLADQHAVRFAESRKHYAQLLFLQNFKVGGAMMNTFNHPSLLKARIKMLQRNRSNAFHLLKYFAFAPLLMVVMMLCSFDTSDFDRNGGEKNDRAARFPGGFEAFSKYLVMSAHKVSTQDGKVQVSFIVASDGKITDAKIKQSLDDASDSEALRIITSSPKWQPALRKGKKVRSAYQIGVNFKSSKVKKN</sequence>
<evidence type="ECO:0000313" key="4">
    <source>
        <dbReference type="EMBL" id="MCT2563662.1"/>
    </source>
</evidence>
<dbReference type="EMBL" id="JAOAMU010000006">
    <property type="protein sequence ID" value="MCT2563662.1"/>
    <property type="molecule type" value="Genomic_DNA"/>
</dbReference>
<feature type="domain" description="TonB C-terminal" evidence="2">
    <location>
        <begin position="299"/>
        <end position="363"/>
    </location>
</feature>
<keyword evidence="1" id="KW-1133">Transmembrane helix</keyword>
<evidence type="ECO:0000259" key="3">
    <source>
        <dbReference type="Pfam" id="PF05569"/>
    </source>
</evidence>
<feature type="transmembrane region" description="Helical" evidence="1">
    <location>
        <begin position="83"/>
        <end position="101"/>
    </location>
</feature>
<dbReference type="Gene3D" id="3.30.1150.10">
    <property type="match status" value="1"/>
</dbReference>
<evidence type="ECO:0000259" key="2">
    <source>
        <dbReference type="Pfam" id="PF03544"/>
    </source>
</evidence>
<dbReference type="SUPFAM" id="SSF74653">
    <property type="entry name" value="TolA/TonB C-terminal domain"/>
    <property type="match status" value="1"/>
</dbReference>
<dbReference type="RefSeq" id="WP_259840196.1">
    <property type="nucleotide sequence ID" value="NZ_JAOAMU010000006.1"/>
</dbReference>
<evidence type="ECO:0000256" key="1">
    <source>
        <dbReference type="SAM" id="Phobius"/>
    </source>
</evidence>
<dbReference type="Proteomes" id="UP001525566">
    <property type="component" value="Unassembled WGS sequence"/>
</dbReference>
<dbReference type="PANTHER" id="PTHR33446">
    <property type="entry name" value="PROTEIN TONB-RELATED"/>
    <property type="match status" value="1"/>
</dbReference>
<comment type="caution">
    <text evidence="4">The sequence shown here is derived from an EMBL/GenBank/DDBJ whole genome shotgun (WGS) entry which is preliminary data.</text>
</comment>
<gene>
    <name evidence="4" type="ORF">N0B48_17370</name>
</gene>
<dbReference type="InterPro" id="IPR008756">
    <property type="entry name" value="Peptidase_M56"/>
</dbReference>
<feature type="domain" description="Peptidase M56" evidence="3">
    <location>
        <begin position="137"/>
        <end position="230"/>
    </location>
</feature>
<dbReference type="InterPro" id="IPR051045">
    <property type="entry name" value="TonB-dependent_transducer"/>
</dbReference>
<feature type="transmembrane region" description="Helical" evidence="1">
    <location>
        <begin position="6"/>
        <end position="24"/>
    </location>
</feature>
<keyword evidence="1" id="KW-0472">Membrane</keyword>
<dbReference type="Pfam" id="PF05569">
    <property type="entry name" value="Peptidase_M56"/>
    <property type="match status" value="1"/>
</dbReference>
<proteinExistence type="predicted"/>
<accession>A0ABT2IXW0</accession>
<organism evidence="4 5">
    <name type="scientific">Chryseobacterium herbae</name>
    <dbReference type="NCBI Taxonomy" id="2976476"/>
    <lineage>
        <taxon>Bacteria</taxon>
        <taxon>Pseudomonadati</taxon>
        <taxon>Bacteroidota</taxon>
        <taxon>Flavobacteriia</taxon>
        <taxon>Flavobacteriales</taxon>
        <taxon>Weeksellaceae</taxon>
        <taxon>Chryseobacterium group</taxon>
        <taxon>Chryseobacterium</taxon>
    </lineage>
</organism>
<evidence type="ECO:0000313" key="5">
    <source>
        <dbReference type="Proteomes" id="UP001525566"/>
    </source>
</evidence>
<feature type="transmembrane region" description="Helical" evidence="1">
    <location>
        <begin position="36"/>
        <end position="59"/>
    </location>
</feature>
<name>A0ABT2IXW0_9FLAO</name>